<comment type="subcellular location">
    <subcellularLocation>
        <location evidence="1">Virion</location>
    </subcellularLocation>
</comment>
<dbReference type="RefSeq" id="WP_103908015.1">
    <property type="nucleotide sequence ID" value="NZ_CP049246.1"/>
</dbReference>
<evidence type="ECO:0000259" key="2">
    <source>
        <dbReference type="Pfam" id="PF05065"/>
    </source>
</evidence>
<feature type="domain" description="Phage capsid-like C-terminal" evidence="2">
    <location>
        <begin position="147"/>
        <end position="410"/>
    </location>
</feature>
<dbReference type="OrthoDB" id="637859at2"/>
<protein>
    <submittedName>
        <fullName evidence="3">Phage major capsid protein, HK97 family</fullName>
    </submittedName>
</protein>
<evidence type="ECO:0000313" key="4">
    <source>
        <dbReference type="Proteomes" id="UP000236731"/>
    </source>
</evidence>
<dbReference type="EMBL" id="FNUT01000019">
    <property type="protein sequence ID" value="SEG75894.1"/>
    <property type="molecule type" value="Genomic_DNA"/>
</dbReference>
<evidence type="ECO:0000256" key="1">
    <source>
        <dbReference type="ARBA" id="ARBA00004328"/>
    </source>
</evidence>
<name>A0A1H6CSE9_9SPHI</name>
<reference evidence="4" key="1">
    <citation type="submission" date="2016-10" db="EMBL/GenBank/DDBJ databases">
        <authorList>
            <person name="Varghese N."/>
            <person name="Submissions S."/>
        </authorList>
    </citation>
    <scope>NUCLEOTIDE SEQUENCE [LARGE SCALE GENOMIC DNA]</scope>
    <source>
        <strain evidence="4">DSM 22361</strain>
    </source>
</reference>
<accession>A0A1H6CSE9</accession>
<keyword evidence="4" id="KW-1185">Reference proteome</keyword>
<dbReference type="InterPro" id="IPR024455">
    <property type="entry name" value="Phage_capsid"/>
</dbReference>
<dbReference type="NCBIfam" id="TIGR01554">
    <property type="entry name" value="major_cap_HK97"/>
    <property type="match status" value="1"/>
</dbReference>
<dbReference type="AlphaFoldDB" id="A0A1H6CSE9"/>
<dbReference type="Proteomes" id="UP000236731">
    <property type="component" value="Unassembled WGS sequence"/>
</dbReference>
<sequence>MAELTEEEVKKAAQENIEKIAKDAAEKTAEEKANEAVEKSLKDKGFVTKEDAEKSAEEAVKKALDAKTAEDNKRFDTLSAQIKKASQIEPVEKVNKSFNEYLAEAIEENKEAIQNFKKGSPELTIAMKAVGDMSIANNFPNATPFVQDVRTGLITVPQNRVWLSDIIPGGSSTGNSILYPKENGGEGAVGLWTNPAVDKPQVDYDLTSQSAFFKWIAGYVIIEREMLDDIAWLQSYLQSKLLISYKTAENNFILNGSTDTNPVTGMLTAATAYNGTFTNAVDRVIDAGWGQIVETTHEFYNPTHTILNPRAAVSLGLNKATGSGEYDLPNGSVAFSNGKLSVGGLDVVTTTGLPATDFLTFDRNALAYVTRMAPELRMFEDAALAKRNKIMFRIEGRATLAIFNNNALVTGPLVDPTP</sequence>
<proteinExistence type="predicted"/>
<dbReference type="Pfam" id="PF05065">
    <property type="entry name" value="Phage_capsid"/>
    <property type="match status" value="1"/>
</dbReference>
<evidence type="ECO:0000313" key="3">
    <source>
        <dbReference type="EMBL" id="SEG75894.1"/>
    </source>
</evidence>
<dbReference type="Gene3D" id="3.30.2320.10">
    <property type="entry name" value="hypothetical protein PF0899 domain"/>
    <property type="match status" value="1"/>
</dbReference>
<dbReference type="Gene3D" id="3.30.2400.10">
    <property type="entry name" value="Major capsid protein gp5"/>
    <property type="match status" value="1"/>
</dbReference>
<dbReference type="InterPro" id="IPR054612">
    <property type="entry name" value="Phage_capsid-like_C"/>
</dbReference>
<dbReference type="SUPFAM" id="SSF56563">
    <property type="entry name" value="Major capsid protein gp5"/>
    <property type="match status" value="1"/>
</dbReference>
<gene>
    <name evidence="3" type="ORF">SAMN05421877_11953</name>
</gene>
<organism evidence="3 4">
    <name type="scientific">Sphingobacterium lactis</name>
    <dbReference type="NCBI Taxonomy" id="797291"/>
    <lineage>
        <taxon>Bacteria</taxon>
        <taxon>Pseudomonadati</taxon>
        <taxon>Bacteroidota</taxon>
        <taxon>Sphingobacteriia</taxon>
        <taxon>Sphingobacteriales</taxon>
        <taxon>Sphingobacteriaceae</taxon>
        <taxon>Sphingobacterium</taxon>
    </lineage>
</organism>